<dbReference type="PANTHER" id="PTHR11567:SF110">
    <property type="entry name" value="2-PHOSPHOXYLOSE PHOSPHATASE 1"/>
    <property type="match status" value="1"/>
</dbReference>
<dbReference type="Pfam" id="PF00328">
    <property type="entry name" value="His_Phos_2"/>
    <property type="match status" value="1"/>
</dbReference>
<dbReference type="PROSITE" id="PS00778">
    <property type="entry name" value="HIS_ACID_PHOSPHAT_2"/>
    <property type="match status" value="1"/>
</dbReference>
<organism evidence="3 4">
    <name type="scientific">Schizopora paradoxa</name>
    <dbReference type="NCBI Taxonomy" id="27342"/>
    <lineage>
        <taxon>Eukaryota</taxon>
        <taxon>Fungi</taxon>
        <taxon>Dikarya</taxon>
        <taxon>Basidiomycota</taxon>
        <taxon>Agaricomycotina</taxon>
        <taxon>Agaricomycetes</taxon>
        <taxon>Hymenochaetales</taxon>
        <taxon>Schizoporaceae</taxon>
        <taxon>Schizopora</taxon>
    </lineage>
</organism>
<dbReference type="InterPro" id="IPR033379">
    <property type="entry name" value="Acid_Pase_AS"/>
</dbReference>
<evidence type="ECO:0000313" key="4">
    <source>
        <dbReference type="Proteomes" id="UP000053477"/>
    </source>
</evidence>
<dbReference type="PANTHER" id="PTHR11567">
    <property type="entry name" value="ACID PHOSPHATASE-RELATED"/>
    <property type="match status" value="1"/>
</dbReference>
<evidence type="ECO:0000313" key="3">
    <source>
        <dbReference type="EMBL" id="KLO16103.1"/>
    </source>
</evidence>
<dbReference type="GO" id="GO:0016791">
    <property type="term" value="F:phosphatase activity"/>
    <property type="evidence" value="ECO:0007669"/>
    <property type="project" value="TreeGrafter"/>
</dbReference>
<keyword evidence="2" id="KW-0378">Hydrolase</keyword>
<dbReference type="InParanoid" id="A0A0H2S2Y4"/>
<name>A0A0H2S2Y4_9AGAM</name>
<reference evidence="3 4" key="1">
    <citation type="submission" date="2015-04" db="EMBL/GenBank/DDBJ databases">
        <title>Complete genome sequence of Schizopora paradoxa KUC8140, a cosmopolitan wood degrader in East Asia.</title>
        <authorList>
            <consortium name="DOE Joint Genome Institute"/>
            <person name="Min B."/>
            <person name="Park H."/>
            <person name="Jang Y."/>
            <person name="Kim J.-J."/>
            <person name="Kim K.H."/>
            <person name="Pangilinan J."/>
            <person name="Lipzen A."/>
            <person name="Riley R."/>
            <person name="Grigoriev I.V."/>
            <person name="Spatafora J.W."/>
            <person name="Choi I.-G."/>
        </authorList>
    </citation>
    <scope>NUCLEOTIDE SEQUENCE [LARGE SCALE GENOMIC DNA]</scope>
    <source>
        <strain evidence="3 4">KUC8140</strain>
    </source>
</reference>
<dbReference type="Proteomes" id="UP000053477">
    <property type="component" value="Unassembled WGS sequence"/>
</dbReference>
<dbReference type="OrthoDB" id="10257284at2759"/>
<dbReference type="STRING" id="27342.A0A0H2S2Y4"/>
<accession>A0A0H2S2Y4</accession>
<dbReference type="InterPro" id="IPR029033">
    <property type="entry name" value="His_PPase_superfam"/>
</dbReference>
<dbReference type="CDD" id="cd07061">
    <property type="entry name" value="HP_HAP_like"/>
    <property type="match status" value="1"/>
</dbReference>
<protein>
    <submittedName>
        <fullName evidence="3">Phosphoglycerate mutase-like protein</fullName>
    </submittedName>
</protein>
<sequence>MAGHAHVQSATRTPLDVAGYPVAPADLELEQVHVYVRHGERTPVSVRMSDPPASIPEHWIMCKTASRFRATVARFGSDVEETQPGGVKKDLMPVSKLVERIDGSHVEGECLLGELTDLGKETTSNFGSSLRKLYVEKLGFLPDTLKDYSETYFRSTNMPRTIESLAQIMHGLYPPSKLGPDVSPRLFVRNGRDENLVGNTFMCKRLETLLIGFEHAAAAALNHTLEPLDHKLSKYIGGNPIRIDGKPRLSGIFDTIRASQSHGIKVPPEFEDKATIDLIERALMVEWFSDKTEEVRRLGMGRLLEDLGKKMAHKVEHGDPLKILVHSTHDTGVAPLLNTLDVFDERWPQFTAAVTFELFKKKDLASNQSGFLQRLVSSVTPYIWGTKPEEHFVRVRYQNRTLPLPACAEEGKHLTGSPEFCTLSAFLARVKQISPKNWEAECSPPSPSSAH</sequence>
<dbReference type="AlphaFoldDB" id="A0A0H2S2Y4"/>
<proteinExistence type="inferred from homology"/>
<comment type="similarity">
    <text evidence="1">Belongs to the histidine acid phosphatase family.</text>
</comment>
<dbReference type="FunCoup" id="A0A0H2S2Y4">
    <property type="interactions" value="39"/>
</dbReference>
<gene>
    <name evidence="3" type="ORF">SCHPADRAFT_919994</name>
</gene>
<dbReference type="SUPFAM" id="SSF53254">
    <property type="entry name" value="Phosphoglycerate mutase-like"/>
    <property type="match status" value="1"/>
</dbReference>
<dbReference type="Gene3D" id="3.40.50.1240">
    <property type="entry name" value="Phosphoglycerate mutase-like"/>
    <property type="match status" value="1"/>
</dbReference>
<evidence type="ECO:0000256" key="1">
    <source>
        <dbReference type="ARBA" id="ARBA00005375"/>
    </source>
</evidence>
<dbReference type="InterPro" id="IPR050645">
    <property type="entry name" value="Histidine_acid_phosphatase"/>
</dbReference>
<dbReference type="InterPro" id="IPR000560">
    <property type="entry name" value="His_Pase_clade-2"/>
</dbReference>
<dbReference type="EMBL" id="KQ085920">
    <property type="protein sequence ID" value="KLO16103.1"/>
    <property type="molecule type" value="Genomic_DNA"/>
</dbReference>
<evidence type="ECO:0000256" key="2">
    <source>
        <dbReference type="ARBA" id="ARBA00022801"/>
    </source>
</evidence>
<keyword evidence="4" id="KW-1185">Reference proteome</keyword>